<name>A0A077UKH0_9STAP</name>
<evidence type="ECO:0000313" key="3">
    <source>
        <dbReference type="Proteomes" id="UP000044616"/>
    </source>
</evidence>
<evidence type="ECO:0000259" key="1">
    <source>
        <dbReference type="Pfam" id="PF12708"/>
    </source>
</evidence>
<proteinExistence type="predicted"/>
<reference evidence="2 3" key="1">
    <citation type="submission" date="2014-05" db="EMBL/GenBank/DDBJ databases">
        <authorList>
            <person name="Aslett A.Martin."/>
            <person name="De Silva Nishadi"/>
        </authorList>
    </citation>
    <scope>NUCLEOTIDE SEQUENCE [LARGE SCALE GENOMIC DNA]</scope>
</reference>
<dbReference type="InterPro" id="IPR024535">
    <property type="entry name" value="RHGA/B-epi-like_pectate_lyase"/>
</dbReference>
<feature type="domain" description="Rhamnogalacturonase A/B/Epimerase-like pectate lyase" evidence="1">
    <location>
        <begin position="3"/>
        <end position="154"/>
    </location>
</feature>
<dbReference type="Pfam" id="PF12708">
    <property type="entry name" value="Pect-lyase_RHGA_epim"/>
    <property type="match status" value="1"/>
</dbReference>
<sequence>MHINAKDFGLTGHNTKKDTRAIQRALNYGYRKQTTVHIPKGTYDICKPLTIYGNTTLVLDNETILRRCNSGTLLKNGHRYGFYRGYNGNSHIHIKGGTFDMNGVDYPYNNTAMCMGHAEDIQLIGVTIKNVVSGHALDACGINGLYIKDCSFEGFVDYSGERFYSEAIQLDIQVPGAFPKFGTTDGTITKNVIIDHCYFGPSELPEMRSWNRAIGSHASRHNCYYDNVHIINNTFEDIQGYALTPLKYKDTYIINNRFIDCQGGIRYLGVRDGKNAADVLTGKDLGSQAGINLNIIENEFLGPMEKDAIHVRNYNNVKHKDVLIVGNKFNNLLQEIHLEDIDRVFLSSIEADIKVTTINVNDIKK</sequence>
<evidence type="ECO:0000313" key="2">
    <source>
        <dbReference type="EMBL" id="CDR28904.1"/>
    </source>
</evidence>
<dbReference type="Proteomes" id="UP000044616">
    <property type="component" value="Unassembled WGS sequence"/>
</dbReference>
<dbReference type="InterPro" id="IPR011050">
    <property type="entry name" value="Pectin_lyase_fold/virulence"/>
</dbReference>
<dbReference type="AlphaFoldDB" id="A0A077UKH0"/>
<protein>
    <submittedName>
        <fullName evidence="2">Cell wall surface anchor family protein</fullName>
    </submittedName>
</protein>
<dbReference type="SUPFAM" id="SSF51126">
    <property type="entry name" value="Pectin lyase-like"/>
    <property type="match status" value="1"/>
</dbReference>
<accession>A0A077UKH0</accession>
<gene>
    <name evidence="2" type="primary">pfbA</name>
    <name evidence="2" type="ORF">ERS140147_02084</name>
</gene>
<dbReference type="InterPro" id="IPR012334">
    <property type="entry name" value="Pectin_lyas_fold"/>
</dbReference>
<dbReference type="Gene3D" id="2.160.20.10">
    <property type="entry name" value="Single-stranded right-handed beta-helix, Pectin lyase-like"/>
    <property type="match status" value="1"/>
</dbReference>
<organism evidence="2 3">
    <name type="scientific">Staphylococcus schweitzeri</name>
    <dbReference type="NCBI Taxonomy" id="1654388"/>
    <lineage>
        <taxon>Bacteria</taxon>
        <taxon>Bacillati</taxon>
        <taxon>Bacillota</taxon>
        <taxon>Bacilli</taxon>
        <taxon>Bacillales</taxon>
        <taxon>Staphylococcaceae</taxon>
        <taxon>Staphylococcus</taxon>
    </lineage>
</organism>
<dbReference type="EMBL" id="CCEH01000019">
    <property type="protein sequence ID" value="CDR28904.1"/>
    <property type="molecule type" value="Genomic_DNA"/>
</dbReference>
<dbReference type="RefSeq" id="WP_047531541.1">
    <property type="nucleotide sequence ID" value="NZ_CCEH01000019.1"/>
</dbReference>